<name>A0A7V5RNE1_CALAY</name>
<dbReference type="PANTHER" id="PTHR21089:SF1">
    <property type="entry name" value="BIFUNCTIONAL 3-DEHYDROQUINATE DEHYDRATASE_SHIKIMATE DEHYDROGENASE, CHLOROPLASTIC"/>
    <property type="match status" value="1"/>
</dbReference>
<dbReference type="Pfam" id="PF01488">
    <property type="entry name" value="Shikimate_DH"/>
    <property type="match status" value="1"/>
</dbReference>
<keyword evidence="6 8" id="KW-0057">Aromatic amino acid biosynthesis</keyword>
<reference evidence="13" key="1">
    <citation type="journal article" date="2020" name="mSystems">
        <title>Genome- and Community-Level Interaction Insights into Carbon Utilization and Element Cycling Functions of Hydrothermarchaeota in Hydrothermal Sediment.</title>
        <authorList>
            <person name="Zhou Z."/>
            <person name="Liu Y."/>
            <person name="Xu W."/>
            <person name="Pan J."/>
            <person name="Luo Z.H."/>
            <person name="Li M."/>
        </authorList>
    </citation>
    <scope>NUCLEOTIDE SEQUENCE [LARGE SCALE GENOMIC DNA]</scope>
    <source>
        <strain evidence="13">HyVt-460</strain>
    </source>
</reference>
<dbReference type="Pfam" id="PF18317">
    <property type="entry name" value="SDH_C"/>
    <property type="match status" value="1"/>
</dbReference>
<evidence type="ECO:0000256" key="3">
    <source>
        <dbReference type="ARBA" id="ARBA00022605"/>
    </source>
</evidence>
<evidence type="ECO:0000313" key="13">
    <source>
        <dbReference type="EMBL" id="HHM01796.1"/>
    </source>
</evidence>
<dbReference type="EC" id="1.1.1.25" evidence="2 8"/>
<evidence type="ECO:0000259" key="10">
    <source>
        <dbReference type="Pfam" id="PF01488"/>
    </source>
</evidence>
<comment type="caution">
    <text evidence="13">The sequence shown here is derived from an EMBL/GenBank/DDBJ whole genome shotgun (WGS) entry which is preliminary data.</text>
</comment>
<comment type="similarity">
    <text evidence="8">Belongs to the shikimate dehydrogenase family.</text>
</comment>
<evidence type="ECO:0000256" key="6">
    <source>
        <dbReference type="ARBA" id="ARBA00023141"/>
    </source>
</evidence>
<dbReference type="InterPro" id="IPR006151">
    <property type="entry name" value="Shikm_DH/Glu-tRNA_Rdtase"/>
</dbReference>
<dbReference type="Proteomes" id="UP000885771">
    <property type="component" value="Unassembled WGS sequence"/>
</dbReference>
<dbReference type="InterPro" id="IPR013708">
    <property type="entry name" value="Shikimate_DH-bd_N"/>
</dbReference>
<feature type="binding site" evidence="8">
    <location>
        <position position="102"/>
    </location>
    <ligand>
        <name>shikimate</name>
        <dbReference type="ChEBI" id="CHEBI:36208"/>
    </ligand>
</feature>
<feature type="coiled-coil region" evidence="9">
    <location>
        <begin position="145"/>
        <end position="172"/>
    </location>
</feature>
<protein>
    <recommendedName>
        <fullName evidence="2 8">Shikimate dehydrogenase (NADP(+))</fullName>
        <shortName evidence="8">SDH</shortName>
        <ecNumber evidence="2 8">1.1.1.25</ecNumber>
    </recommendedName>
</protein>
<feature type="binding site" evidence="8">
    <location>
        <position position="61"/>
    </location>
    <ligand>
        <name>shikimate</name>
        <dbReference type="ChEBI" id="CHEBI:36208"/>
    </ligand>
</feature>
<dbReference type="CDD" id="cd01065">
    <property type="entry name" value="NAD_bind_Shikimate_DH"/>
    <property type="match status" value="1"/>
</dbReference>
<evidence type="ECO:0000256" key="1">
    <source>
        <dbReference type="ARBA" id="ARBA00004871"/>
    </source>
</evidence>
<comment type="catalytic activity">
    <reaction evidence="7 8">
        <text>shikimate + NADP(+) = 3-dehydroshikimate + NADPH + H(+)</text>
        <dbReference type="Rhea" id="RHEA:17737"/>
        <dbReference type="ChEBI" id="CHEBI:15378"/>
        <dbReference type="ChEBI" id="CHEBI:16630"/>
        <dbReference type="ChEBI" id="CHEBI:36208"/>
        <dbReference type="ChEBI" id="CHEBI:57783"/>
        <dbReference type="ChEBI" id="CHEBI:58349"/>
        <dbReference type="EC" id="1.1.1.25"/>
    </reaction>
</comment>
<dbReference type="GO" id="GO:0008652">
    <property type="term" value="P:amino acid biosynthetic process"/>
    <property type="evidence" value="ECO:0007669"/>
    <property type="project" value="UniProtKB-KW"/>
</dbReference>
<evidence type="ECO:0000256" key="4">
    <source>
        <dbReference type="ARBA" id="ARBA00022857"/>
    </source>
</evidence>
<dbReference type="GO" id="GO:0005829">
    <property type="term" value="C:cytosol"/>
    <property type="evidence" value="ECO:0007669"/>
    <property type="project" value="TreeGrafter"/>
</dbReference>
<feature type="binding site" evidence="8">
    <location>
        <begin position="124"/>
        <end position="128"/>
    </location>
    <ligand>
        <name>NADP(+)</name>
        <dbReference type="ChEBI" id="CHEBI:58349"/>
    </ligand>
</feature>
<dbReference type="AlphaFoldDB" id="A0A7V5RNE1"/>
<evidence type="ECO:0000256" key="2">
    <source>
        <dbReference type="ARBA" id="ARBA00012962"/>
    </source>
</evidence>
<dbReference type="Gene3D" id="3.40.50.10860">
    <property type="entry name" value="Leucine Dehydrogenase, chain A, domain 1"/>
    <property type="match status" value="1"/>
</dbReference>
<evidence type="ECO:0000259" key="12">
    <source>
        <dbReference type="Pfam" id="PF18317"/>
    </source>
</evidence>
<feature type="domain" description="Quinate/shikimate 5-dehydrogenase/glutamyl-tRNA reductase" evidence="10">
    <location>
        <begin position="118"/>
        <end position="164"/>
    </location>
</feature>
<dbReference type="GO" id="GO:0009423">
    <property type="term" value="P:chorismate biosynthetic process"/>
    <property type="evidence" value="ECO:0007669"/>
    <property type="project" value="UniProtKB-UniRule"/>
</dbReference>
<gene>
    <name evidence="8 13" type="primary">aroE</name>
    <name evidence="13" type="ORF">ENJ15_02195</name>
</gene>
<keyword evidence="9" id="KW-0175">Coiled coil</keyword>
<keyword evidence="4 8" id="KW-0521">NADP</keyword>
<comment type="pathway">
    <text evidence="1 8">Metabolic intermediate biosynthesis; chorismate biosynthesis; chorismate from D-erythrose 4-phosphate and phosphoenolpyruvate: step 4/7.</text>
</comment>
<dbReference type="Pfam" id="PF08501">
    <property type="entry name" value="Shikimate_dh_N"/>
    <property type="match status" value="1"/>
</dbReference>
<feature type="domain" description="Shikimate dehydrogenase substrate binding N-terminal" evidence="11">
    <location>
        <begin position="6"/>
        <end position="88"/>
    </location>
</feature>
<evidence type="ECO:0000256" key="5">
    <source>
        <dbReference type="ARBA" id="ARBA00023002"/>
    </source>
</evidence>
<dbReference type="InterPro" id="IPR046346">
    <property type="entry name" value="Aminoacid_DH-like_N_sf"/>
</dbReference>
<proteinExistence type="inferred from homology"/>
<keyword evidence="3 8" id="KW-0028">Amino-acid biosynthesis</keyword>
<feature type="binding site" evidence="8">
    <location>
        <position position="220"/>
    </location>
    <ligand>
        <name>NADP(+)</name>
        <dbReference type="ChEBI" id="CHEBI:58349"/>
    </ligand>
</feature>
<dbReference type="InterPro" id="IPR022893">
    <property type="entry name" value="Shikimate_DH_fam"/>
</dbReference>
<dbReference type="SUPFAM" id="SSF51735">
    <property type="entry name" value="NAD(P)-binding Rossmann-fold domains"/>
    <property type="match status" value="1"/>
</dbReference>
<dbReference type="InterPro" id="IPR036291">
    <property type="entry name" value="NAD(P)-bd_dom_sf"/>
</dbReference>
<organism evidence="13">
    <name type="scientific">Caldithrix abyssi</name>
    <dbReference type="NCBI Taxonomy" id="187145"/>
    <lineage>
        <taxon>Bacteria</taxon>
        <taxon>Pseudomonadati</taxon>
        <taxon>Calditrichota</taxon>
        <taxon>Calditrichia</taxon>
        <taxon>Calditrichales</taxon>
        <taxon>Calditrichaceae</taxon>
        <taxon>Caldithrix</taxon>
    </lineage>
</organism>
<dbReference type="InterPro" id="IPR041121">
    <property type="entry name" value="SDH_C"/>
</dbReference>
<dbReference type="GO" id="GO:0050661">
    <property type="term" value="F:NADP binding"/>
    <property type="evidence" value="ECO:0007669"/>
    <property type="project" value="InterPro"/>
</dbReference>
<feature type="binding site" evidence="8">
    <location>
        <begin position="14"/>
        <end position="16"/>
    </location>
    <ligand>
        <name>shikimate</name>
        <dbReference type="ChEBI" id="CHEBI:36208"/>
    </ligand>
</feature>
<keyword evidence="5 8" id="KW-0560">Oxidoreductase</keyword>
<accession>A0A7V5RNE1</accession>
<feature type="binding site" evidence="8">
    <location>
        <position position="86"/>
    </location>
    <ligand>
        <name>shikimate</name>
        <dbReference type="ChEBI" id="CHEBI:36208"/>
    </ligand>
</feature>
<dbReference type="SUPFAM" id="SSF53223">
    <property type="entry name" value="Aminoacid dehydrogenase-like, N-terminal domain"/>
    <property type="match status" value="1"/>
</dbReference>
<feature type="binding site" evidence="8">
    <location>
        <position position="222"/>
    </location>
    <ligand>
        <name>shikimate</name>
        <dbReference type="ChEBI" id="CHEBI:36208"/>
    </ligand>
</feature>
<sequence length="274" mass="30012">MKRFLIIGYPLGHTFSPKMHNLALEHYNISGRYEAMAIDPGEFDQAMETLKKENISGFNITVPYKQSILNHLDKVNPAAAAIGAVNTVVCDREGKWTGYNTDIHGFLHPLKSNIPELKSCLILGAGGAARAVAFALADQPAIKKMAILNRTLSRAKELKADLEIQMPSLQIRCLSGGIHTGEPYDLIVNTSSVGMGSLSGKTPLTDLPSLIHGGTVVYDLIYNPAETLLLREARRLGLQTLNGLPMLIEQGSQAFYLWTGHYFPQKVYDIFSSA</sequence>
<comment type="caution">
    <text evidence="8">Lacks conserved residue(s) required for the propagation of feature annotation.</text>
</comment>
<dbReference type="GO" id="GO:0019632">
    <property type="term" value="P:shikimate metabolic process"/>
    <property type="evidence" value="ECO:0007669"/>
    <property type="project" value="InterPro"/>
</dbReference>
<dbReference type="NCBIfam" id="TIGR00507">
    <property type="entry name" value="aroE"/>
    <property type="match status" value="1"/>
</dbReference>
<evidence type="ECO:0000256" key="7">
    <source>
        <dbReference type="ARBA" id="ARBA00049442"/>
    </source>
</evidence>
<evidence type="ECO:0000256" key="8">
    <source>
        <dbReference type="HAMAP-Rule" id="MF_00222"/>
    </source>
</evidence>
<dbReference type="PANTHER" id="PTHR21089">
    <property type="entry name" value="SHIKIMATE DEHYDROGENASE"/>
    <property type="match status" value="1"/>
</dbReference>
<dbReference type="HAMAP" id="MF_00222">
    <property type="entry name" value="Shikimate_DH_AroE"/>
    <property type="match status" value="1"/>
</dbReference>
<dbReference type="UniPathway" id="UPA00053">
    <property type="reaction ID" value="UER00087"/>
</dbReference>
<comment type="subunit">
    <text evidence="8">Homodimer.</text>
</comment>
<dbReference type="GO" id="GO:0004764">
    <property type="term" value="F:shikimate 3-dehydrogenase (NADP+) activity"/>
    <property type="evidence" value="ECO:0007669"/>
    <property type="project" value="UniProtKB-UniRule"/>
</dbReference>
<feature type="binding site" evidence="8">
    <location>
        <position position="250"/>
    </location>
    <ligand>
        <name>shikimate</name>
        <dbReference type="ChEBI" id="CHEBI:36208"/>
    </ligand>
</feature>
<dbReference type="Gene3D" id="3.40.50.720">
    <property type="entry name" value="NAD(P)-binding Rossmann-like Domain"/>
    <property type="match status" value="1"/>
</dbReference>
<dbReference type="InterPro" id="IPR011342">
    <property type="entry name" value="Shikimate_DH"/>
</dbReference>
<evidence type="ECO:0000256" key="9">
    <source>
        <dbReference type="SAM" id="Coils"/>
    </source>
</evidence>
<evidence type="ECO:0000259" key="11">
    <source>
        <dbReference type="Pfam" id="PF08501"/>
    </source>
</evidence>
<dbReference type="EMBL" id="DRLI01000080">
    <property type="protein sequence ID" value="HHM01796.1"/>
    <property type="molecule type" value="Genomic_DNA"/>
</dbReference>
<feature type="active site" description="Proton acceptor" evidence="8">
    <location>
        <position position="65"/>
    </location>
</feature>
<feature type="binding site" evidence="8">
    <location>
        <position position="243"/>
    </location>
    <ligand>
        <name>NADP(+)</name>
        <dbReference type="ChEBI" id="CHEBI:58349"/>
    </ligand>
</feature>
<feature type="binding site" evidence="8">
    <location>
        <begin position="149"/>
        <end position="154"/>
    </location>
    <ligand>
        <name>NADP(+)</name>
        <dbReference type="ChEBI" id="CHEBI:58349"/>
    </ligand>
</feature>
<comment type="function">
    <text evidence="8">Involved in the biosynthesis of the chorismate, which leads to the biosynthesis of aromatic amino acids. Catalyzes the reversible NADPH linked reduction of 3-dehydroshikimate (DHSA) to yield shikimate (SA).</text>
</comment>
<dbReference type="GO" id="GO:0009073">
    <property type="term" value="P:aromatic amino acid family biosynthetic process"/>
    <property type="evidence" value="ECO:0007669"/>
    <property type="project" value="UniProtKB-KW"/>
</dbReference>
<feature type="domain" description="SDH C-terminal" evidence="12">
    <location>
        <begin position="243"/>
        <end position="267"/>
    </location>
</feature>